<dbReference type="PATRIC" id="fig|1423739.3.peg.959"/>
<gene>
    <name evidence="3" type="ORF">FC85_GL000910</name>
</gene>
<sequence length="321" mass="36050">MHSRAKHTLPKRRRGLIIVISLFGLLIIIMLAMILMVEISNHPDKATNQSNTGKSQVSQTVHHKREATTRILRQSNSAAGVSQLAAVSQNAVEDPATRTNNGDITYSQFYMSGSSHHWYWSFSSSKRGQVETAQVTKLTKTGPGFQLAVISRRYQIGTPYTLNLTWLNNSHTKYNLHTNFENINGDYTVGSAAIDDYSQVNDTSTSDDVGSWIQDTLNGVGEELPETRTNGGEKTVSQFYESNGTWYWLLDTQRRGDIVIAQITSGTVSNDQTHAVLNLVNTIYPYYHTHFQLTIDRTNNGNDYTLRTPFQSIYGKYRLGD</sequence>
<proteinExistence type="predicted"/>
<reference evidence="3 4" key="1">
    <citation type="journal article" date="2015" name="Genome Announc.">
        <title>Expanding the biotechnology potential of lactobacilli through comparative genomics of 213 strains and associated genera.</title>
        <authorList>
            <person name="Sun Z."/>
            <person name="Harris H.M."/>
            <person name="McCann A."/>
            <person name="Guo C."/>
            <person name="Argimon S."/>
            <person name="Zhang W."/>
            <person name="Yang X."/>
            <person name="Jeffery I.B."/>
            <person name="Cooney J.C."/>
            <person name="Kagawa T.F."/>
            <person name="Liu W."/>
            <person name="Song Y."/>
            <person name="Salvetti E."/>
            <person name="Wrobel A."/>
            <person name="Rasinkangas P."/>
            <person name="Parkhill J."/>
            <person name="Rea M.C."/>
            <person name="O'Sullivan O."/>
            <person name="Ritari J."/>
            <person name="Douillard F.P."/>
            <person name="Paul Ross R."/>
            <person name="Yang R."/>
            <person name="Briner A.E."/>
            <person name="Felis G.E."/>
            <person name="de Vos W.M."/>
            <person name="Barrangou R."/>
            <person name="Klaenhammer T.R."/>
            <person name="Caufield P.W."/>
            <person name="Cui Y."/>
            <person name="Zhang H."/>
            <person name="O'Toole P.W."/>
        </authorList>
    </citation>
    <scope>NUCLEOTIDE SEQUENCE [LARGE SCALE GENOMIC DNA]</scope>
    <source>
        <strain evidence="3 4">DSM 14421</strain>
    </source>
</reference>
<protein>
    <submittedName>
        <fullName evidence="3">Uncharacterized protein</fullName>
    </submittedName>
</protein>
<evidence type="ECO:0000256" key="2">
    <source>
        <dbReference type="SAM" id="Phobius"/>
    </source>
</evidence>
<keyword evidence="2" id="KW-0812">Transmembrane</keyword>
<accession>A0A0R1S604</accession>
<dbReference type="RefSeq" id="WP_057865364.1">
    <property type="nucleotide sequence ID" value="NZ_AZEY01000090.1"/>
</dbReference>
<keyword evidence="2" id="KW-0472">Membrane</keyword>
<feature type="compositionally biased region" description="Polar residues" evidence="1">
    <location>
        <begin position="46"/>
        <end position="60"/>
    </location>
</feature>
<dbReference type="EMBL" id="AZEY01000090">
    <property type="protein sequence ID" value="KRL64400.1"/>
    <property type="molecule type" value="Genomic_DNA"/>
</dbReference>
<comment type="caution">
    <text evidence="3">The sequence shown here is derived from an EMBL/GenBank/DDBJ whole genome shotgun (WGS) entry which is preliminary data.</text>
</comment>
<dbReference type="AlphaFoldDB" id="A0A0R1S604"/>
<name>A0A0R1S604_9LACO</name>
<feature type="region of interest" description="Disordered" evidence="1">
    <location>
        <begin position="44"/>
        <end position="65"/>
    </location>
</feature>
<evidence type="ECO:0000313" key="3">
    <source>
        <dbReference type="EMBL" id="KRL64400.1"/>
    </source>
</evidence>
<evidence type="ECO:0000313" key="4">
    <source>
        <dbReference type="Proteomes" id="UP000052013"/>
    </source>
</evidence>
<organism evidence="3 4">
    <name type="scientific">Lentilactobacillus diolivorans DSM 14421</name>
    <dbReference type="NCBI Taxonomy" id="1423739"/>
    <lineage>
        <taxon>Bacteria</taxon>
        <taxon>Bacillati</taxon>
        <taxon>Bacillota</taxon>
        <taxon>Bacilli</taxon>
        <taxon>Lactobacillales</taxon>
        <taxon>Lactobacillaceae</taxon>
        <taxon>Lentilactobacillus</taxon>
    </lineage>
</organism>
<dbReference type="Proteomes" id="UP000052013">
    <property type="component" value="Unassembled WGS sequence"/>
</dbReference>
<keyword evidence="2" id="KW-1133">Transmembrane helix</keyword>
<feature type="transmembrane region" description="Helical" evidence="2">
    <location>
        <begin position="16"/>
        <end position="37"/>
    </location>
</feature>
<evidence type="ECO:0000256" key="1">
    <source>
        <dbReference type="SAM" id="MobiDB-lite"/>
    </source>
</evidence>